<dbReference type="EMBL" id="CACRXK020023498">
    <property type="protein sequence ID" value="CAB4037819.1"/>
    <property type="molecule type" value="Genomic_DNA"/>
</dbReference>
<evidence type="ECO:0000313" key="2">
    <source>
        <dbReference type="EMBL" id="CAB4037819.1"/>
    </source>
</evidence>
<evidence type="ECO:0000313" key="3">
    <source>
        <dbReference type="Proteomes" id="UP001152795"/>
    </source>
</evidence>
<accession>A0A6S7LQB5</accession>
<keyword evidence="3" id="KW-1185">Reference proteome</keyword>
<dbReference type="Proteomes" id="UP001152795">
    <property type="component" value="Unassembled WGS sequence"/>
</dbReference>
<reference evidence="2" key="1">
    <citation type="submission" date="2020-04" db="EMBL/GenBank/DDBJ databases">
        <authorList>
            <person name="Alioto T."/>
            <person name="Alioto T."/>
            <person name="Gomez Garrido J."/>
        </authorList>
    </citation>
    <scope>NUCLEOTIDE SEQUENCE</scope>
    <source>
        <strain evidence="2">A484AB</strain>
    </source>
</reference>
<name>A0A6S7LQB5_PARCT</name>
<dbReference type="OrthoDB" id="6158428at2759"/>
<gene>
    <name evidence="2" type="ORF">PACLA_8A053354</name>
</gene>
<dbReference type="AlphaFoldDB" id="A0A6S7LQB5"/>
<sequence>MCVTELANPELVCKSVSHDDTGTSLHQSQQKSSRPTKSSTGNTSNLAKNKPYNLPLVREKLERYDLSADAKEIIMASWRPGTSKQYKTYLDKWQVYCKEQQIDVIKPGLENAIEFLVSLYHL</sequence>
<feature type="non-terminal residue" evidence="2">
    <location>
        <position position="122"/>
    </location>
</feature>
<feature type="region of interest" description="Disordered" evidence="1">
    <location>
        <begin position="16"/>
        <end position="51"/>
    </location>
</feature>
<comment type="caution">
    <text evidence="2">The sequence shown here is derived from an EMBL/GenBank/DDBJ whole genome shotgun (WGS) entry which is preliminary data.</text>
</comment>
<protein>
    <submittedName>
        <fullName evidence="2">Uncharacterized protein</fullName>
    </submittedName>
</protein>
<organism evidence="2 3">
    <name type="scientific">Paramuricea clavata</name>
    <name type="common">Red gorgonian</name>
    <name type="synonym">Violescent sea-whip</name>
    <dbReference type="NCBI Taxonomy" id="317549"/>
    <lineage>
        <taxon>Eukaryota</taxon>
        <taxon>Metazoa</taxon>
        <taxon>Cnidaria</taxon>
        <taxon>Anthozoa</taxon>
        <taxon>Octocorallia</taxon>
        <taxon>Malacalcyonacea</taxon>
        <taxon>Plexauridae</taxon>
        <taxon>Paramuricea</taxon>
    </lineage>
</organism>
<feature type="compositionally biased region" description="Polar residues" evidence="1">
    <location>
        <begin position="22"/>
        <end position="47"/>
    </location>
</feature>
<proteinExistence type="predicted"/>
<evidence type="ECO:0000256" key="1">
    <source>
        <dbReference type="SAM" id="MobiDB-lite"/>
    </source>
</evidence>